<dbReference type="Proteomes" id="UP000276133">
    <property type="component" value="Unassembled WGS sequence"/>
</dbReference>
<sequence length="182" mass="21592">MLYYNGHLYQKLKKSNKDGTQPWRCRDYRLKGKNCKVLCYTREEKIIRINGHHIHEIVEKHEAIFACTKNLVKKKVKTQTGPVQKIFDEEITKTIVENKIEIPNAAEFVPKFKNIQKTLYNIRLENVMPNLPKTVQEIYFSEPYTKYTFTSNEKRFLLFDTKDDDRIIAFASDIQLEILSRS</sequence>
<feature type="domain" description="FLYWCH-type" evidence="4">
    <location>
        <begin position="1"/>
        <end position="55"/>
    </location>
</feature>
<dbReference type="EMBL" id="REGN01012976">
    <property type="protein sequence ID" value="RMZ94544.1"/>
    <property type="molecule type" value="Genomic_DNA"/>
</dbReference>
<accession>A0A3M7P778</accession>
<gene>
    <name evidence="5" type="ORF">BpHYR1_011624</name>
</gene>
<feature type="non-terminal residue" evidence="5">
    <location>
        <position position="182"/>
    </location>
</feature>
<dbReference type="AlphaFoldDB" id="A0A3M7P778"/>
<keyword evidence="1" id="KW-0479">Metal-binding</keyword>
<evidence type="ECO:0000259" key="4">
    <source>
        <dbReference type="Pfam" id="PF04500"/>
    </source>
</evidence>
<evidence type="ECO:0000256" key="2">
    <source>
        <dbReference type="ARBA" id="ARBA00022771"/>
    </source>
</evidence>
<comment type="caution">
    <text evidence="5">The sequence shown here is derived from an EMBL/GenBank/DDBJ whole genome shotgun (WGS) entry which is preliminary data.</text>
</comment>
<dbReference type="Pfam" id="PF04500">
    <property type="entry name" value="FLYWCH"/>
    <property type="match status" value="1"/>
</dbReference>
<reference evidence="5 6" key="1">
    <citation type="journal article" date="2018" name="Sci. Rep.">
        <title>Genomic signatures of local adaptation to the degree of environmental predictability in rotifers.</title>
        <authorList>
            <person name="Franch-Gras L."/>
            <person name="Hahn C."/>
            <person name="Garcia-Roger E.M."/>
            <person name="Carmona M.J."/>
            <person name="Serra M."/>
            <person name="Gomez A."/>
        </authorList>
    </citation>
    <scope>NUCLEOTIDE SEQUENCE [LARGE SCALE GENOMIC DNA]</scope>
    <source>
        <strain evidence="5">HYR1</strain>
    </source>
</reference>
<keyword evidence="6" id="KW-1185">Reference proteome</keyword>
<evidence type="ECO:0000313" key="5">
    <source>
        <dbReference type="EMBL" id="RMZ94544.1"/>
    </source>
</evidence>
<evidence type="ECO:0000256" key="3">
    <source>
        <dbReference type="ARBA" id="ARBA00022833"/>
    </source>
</evidence>
<name>A0A3M7P778_BRAPC</name>
<protein>
    <recommendedName>
        <fullName evidence="4">FLYWCH-type domain-containing protein</fullName>
    </recommendedName>
</protein>
<evidence type="ECO:0000313" key="6">
    <source>
        <dbReference type="Proteomes" id="UP000276133"/>
    </source>
</evidence>
<keyword evidence="2" id="KW-0863">Zinc-finger</keyword>
<proteinExistence type="predicted"/>
<keyword evidence="3" id="KW-0862">Zinc</keyword>
<organism evidence="5 6">
    <name type="scientific">Brachionus plicatilis</name>
    <name type="common">Marine rotifer</name>
    <name type="synonym">Brachionus muelleri</name>
    <dbReference type="NCBI Taxonomy" id="10195"/>
    <lineage>
        <taxon>Eukaryota</taxon>
        <taxon>Metazoa</taxon>
        <taxon>Spiralia</taxon>
        <taxon>Gnathifera</taxon>
        <taxon>Rotifera</taxon>
        <taxon>Eurotatoria</taxon>
        <taxon>Monogononta</taxon>
        <taxon>Pseudotrocha</taxon>
        <taxon>Ploima</taxon>
        <taxon>Brachionidae</taxon>
        <taxon>Brachionus</taxon>
    </lineage>
</organism>
<evidence type="ECO:0000256" key="1">
    <source>
        <dbReference type="ARBA" id="ARBA00022723"/>
    </source>
</evidence>
<dbReference type="Gene3D" id="2.20.25.240">
    <property type="match status" value="1"/>
</dbReference>
<dbReference type="InterPro" id="IPR007588">
    <property type="entry name" value="Znf_FLYWCH"/>
</dbReference>
<dbReference type="GO" id="GO:0008270">
    <property type="term" value="F:zinc ion binding"/>
    <property type="evidence" value="ECO:0007669"/>
    <property type="project" value="UniProtKB-KW"/>
</dbReference>
<dbReference type="OrthoDB" id="6775370at2759"/>